<accession>A0A6S8FL67</accession>
<evidence type="ECO:0000256" key="3">
    <source>
        <dbReference type="ARBA" id="ARBA00022833"/>
    </source>
</evidence>
<evidence type="ECO:0000259" key="5">
    <source>
        <dbReference type="PROSITE" id="PS50135"/>
    </source>
</evidence>
<dbReference type="SUPFAM" id="SSF57850">
    <property type="entry name" value="RING/U-box"/>
    <property type="match status" value="1"/>
</dbReference>
<dbReference type="Gene3D" id="3.30.60.90">
    <property type="match status" value="1"/>
</dbReference>
<proteinExistence type="predicted"/>
<dbReference type="EMBL" id="HBIN01021521">
    <property type="protein sequence ID" value="CAE0446507.1"/>
    <property type="molecule type" value="Transcribed_RNA"/>
</dbReference>
<gene>
    <name evidence="6" type="ORF">ASTO00021_LOCUS16497</name>
    <name evidence="7" type="ORF">ASTO00021_LOCUS16498</name>
</gene>
<protein>
    <recommendedName>
        <fullName evidence="5">ZZ-type domain-containing protein</fullName>
    </recommendedName>
</protein>
<keyword evidence="2 4" id="KW-0863">Zinc-finger</keyword>
<dbReference type="GO" id="GO:0008270">
    <property type="term" value="F:zinc ion binding"/>
    <property type="evidence" value="ECO:0007669"/>
    <property type="project" value="UniProtKB-KW"/>
</dbReference>
<evidence type="ECO:0000313" key="6">
    <source>
        <dbReference type="EMBL" id="CAE0446506.1"/>
    </source>
</evidence>
<dbReference type="InterPro" id="IPR053921">
    <property type="entry name" value="MKRN2OS-like_C"/>
</dbReference>
<dbReference type="PANTHER" id="PTHR33963:SF2">
    <property type="entry name" value="MKRN2 OPPOSITE STRAND PROTEIN"/>
    <property type="match status" value="1"/>
</dbReference>
<dbReference type="AlphaFoldDB" id="A0A6S8FL67"/>
<keyword evidence="3" id="KW-0862">Zinc</keyword>
<evidence type="ECO:0000256" key="2">
    <source>
        <dbReference type="ARBA" id="ARBA00022771"/>
    </source>
</evidence>
<reference evidence="6" key="1">
    <citation type="submission" date="2021-01" db="EMBL/GenBank/DDBJ databases">
        <authorList>
            <person name="Corre E."/>
            <person name="Pelletier E."/>
            <person name="Niang G."/>
            <person name="Scheremetjew M."/>
            <person name="Finn R."/>
            <person name="Kale V."/>
            <person name="Holt S."/>
            <person name="Cochrane G."/>
            <person name="Meng A."/>
            <person name="Brown T."/>
            <person name="Cohen L."/>
        </authorList>
    </citation>
    <scope>NUCLEOTIDE SEQUENCE</scope>
    <source>
        <strain evidence="6">GSBS06</strain>
    </source>
</reference>
<evidence type="ECO:0000256" key="4">
    <source>
        <dbReference type="PROSITE-ProRule" id="PRU00228"/>
    </source>
</evidence>
<dbReference type="InterPro" id="IPR000433">
    <property type="entry name" value="Znf_ZZ"/>
</dbReference>
<sequence length="247" mass="27255">MAFETVCCGKATFGTEKICGVCKKTDVSSLQVIEHSSPVKKSPAGALCIRLTSGNLVKDYSRNSLLHVGISDSKGAVWHWNETGLHNDRNGWECVGIKLEPLSSLKPEQLKRVALESVRSKRYTQLGFNCFAFAVDVINALELSIADYSSPYAKVNLVEGPVGNAMSVFESWRAITHKVLESPTGYIVLDVPQASHRYTCDGCVSTIAGIRWHCNDCEDFDLCNACHERSSSIHDESHTFAKMEHNK</sequence>
<dbReference type="Pfam" id="PF00569">
    <property type="entry name" value="ZZ"/>
    <property type="match status" value="1"/>
</dbReference>
<evidence type="ECO:0000256" key="1">
    <source>
        <dbReference type="ARBA" id="ARBA00022723"/>
    </source>
</evidence>
<dbReference type="EMBL" id="HBIN01021520">
    <property type="protein sequence ID" value="CAE0446506.1"/>
    <property type="molecule type" value="Transcribed_RNA"/>
</dbReference>
<dbReference type="PROSITE" id="PS01357">
    <property type="entry name" value="ZF_ZZ_1"/>
    <property type="match status" value="1"/>
</dbReference>
<dbReference type="SMART" id="SM00291">
    <property type="entry name" value="ZnF_ZZ"/>
    <property type="match status" value="1"/>
</dbReference>
<keyword evidence="1" id="KW-0479">Metal-binding</keyword>
<dbReference type="PANTHER" id="PTHR33963">
    <property type="entry name" value="MKRN2 OPPOSITE STRAND PROTEIN"/>
    <property type="match status" value="1"/>
</dbReference>
<name>A0A6S8FL67_9STRA</name>
<dbReference type="InterPro" id="IPR043145">
    <property type="entry name" value="Znf_ZZ_sf"/>
</dbReference>
<dbReference type="PROSITE" id="PS50135">
    <property type="entry name" value="ZF_ZZ_2"/>
    <property type="match status" value="1"/>
</dbReference>
<dbReference type="InterPro" id="IPR032016">
    <property type="entry name" value="MKRN2OS-like"/>
</dbReference>
<organism evidence="6">
    <name type="scientific">Aplanochytrium stocchinoi</name>
    <dbReference type="NCBI Taxonomy" id="215587"/>
    <lineage>
        <taxon>Eukaryota</taxon>
        <taxon>Sar</taxon>
        <taxon>Stramenopiles</taxon>
        <taxon>Bigyra</taxon>
        <taxon>Labyrinthulomycetes</taxon>
        <taxon>Thraustochytrida</taxon>
        <taxon>Thraustochytriidae</taxon>
        <taxon>Aplanochytrium</taxon>
    </lineage>
</organism>
<dbReference type="CDD" id="cd02249">
    <property type="entry name" value="ZZ"/>
    <property type="match status" value="1"/>
</dbReference>
<feature type="domain" description="ZZ-type" evidence="5">
    <location>
        <begin position="195"/>
        <end position="247"/>
    </location>
</feature>
<evidence type="ECO:0000313" key="7">
    <source>
        <dbReference type="EMBL" id="CAE0446507.1"/>
    </source>
</evidence>
<dbReference type="Pfam" id="PF16044">
    <property type="entry name" value="DUF4796_C"/>
    <property type="match status" value="1"/>
</dbReference>